<keyword evidence="3" id="KW-1185">Reference proteome</keyword>
<dbReference type="EMBL" id="AVOT02012612">
    <property type="protein sequence ID" value="MBW0494502.1"/>
    <property type="molecule type" value="Genomic_DNA"/>
</dbReference>
<feature type="compositionally biased region" description="Low complexity" evidence="1">
    <location>
        <begin position="38"/>
        <end position="49"/>
    </location>
</feature>
<evidence type="ECO:0000313" key="2">
    <source>
        <dbReference type="EMBL" id="MBW0494502.1"/>
    </source>
</evidence>
<dbReference type="Proteomes" id="UP000765509">
    <property type="component" value="Unassembled WGS sequence"/>
</dbReference>
<name>A0A9Q3H7V9_9BASI</name>
<proteinExistence type="predicted"/>
<evidence type="ECO:0000313" key="3">
    <source>
        <dbReference type="Proteomes" id="UP000765509"/>
    </source>
</evidence>
<organism evidence="2 3">
    <name type="scientific">Austropuccinia psidii MF-1</name>
    <dbReference type="NCBI Taxonomy" id="1389203"/>
    <lineage>
        <taxon>Eukaryota</taxon>
        <taxon>Fungi</taxon>
        <taxon>Dikarya</taxon>
        <taxon>Basidiomycota</taxon>
        <taxon>Pucciniomycotina</taxon>
        <taxon>Pucciniomycetes</taxon>
        <taxon>Pucciniales</taxon>
        <taxon>Sphaerophragmiaceae</taxon>
        <taxon>Austropuccinia</taxon>
    </lineage>
</organism>
<evidence type="ECO:0000256" key="1">
    <source>
        <dbReference type="SAM" id="MobiDB-lite"/>
    </source>
</evidence>
<comment type="caution">
    <text evidence="2">The sequence shown here is derived from an EMBL/GenBank/DDBJ whole genome shotgun (WGS) entry which is preliminary data.</text>
</comment>
<gene>
    <name evidence="2" type="ORF">O181_034217</name>
</gene>
<accession>A0A9Q3H7V9</accession>
<sequence>MHNLIFSILKDHAAFQLCIPECKSKIYFKSPRKSNETNSSDSDCMSSNRSLDQITLREAHSLRRDAAKMIHESLHTTSTRQNYFPMPTPHMQHPSSGSSEIPYSDVDYILLPKSSLSWISVH</sequence>
<dbReference type="AlphaFoldDB" id="A0A9Q3H7V9"/>
<protein>
    <submittedName>
        <fullName evidence="2">Uncharacterized protein</fullName>
    </submittedName>
</protein>
<reference evidence="2" key="1">
    <citation type="submission" date="2021-03" db="EMBL/GenBank/DDBJ databases">
        <title>Draft genome sequence of rust myrtle Austropuccinia psidii MF-1, a brazilian biotype.</title>
        <authorList>
            <person name="Quecine M.C."/>
            <person name="Pachon D.M.R."/>
            <person name="Bonatelli M.L."/>
            <person name="Correr F.H."/>
            <person name="Franceschini L.M."/>
            <person name="Leite T.F."/>
            <person name="Margarido G.R.A."/>
            <person name="Almeida C.A."/>
            <person name="Ferrarezi J.A."/>
            <person name="Labate C.A."/>
        </authorList>
    </citation>
    <scope>NUCLEOTIDE SEQUENCE</scope>
    <source>
        <strain evidence="2">MF-1</strain>
    </source>
</reference>
<feature type="region of interest" description="Disordered" evidence="1">
    <location>
        <begin position="30"/>
        <end position="49"/>
    </location>
</feature>
<feature type="region of interest" description="Disordered" evidence="1">
    <location>
        <begin position="78"/>
        <end position="99"/>
    </location>
</feature>